<sequence>MSSDSSAGGPAAVDGVFIATFHVRAGNSLSFVHPPELHADLGQAHSEWKALPSGSHAVERDTIFFALSPARTAVACFRNVALAADDDQEQRGARMLSVGAVFSTNSAAPPSQHLLLTLERTADHVASAAQQGSDQPQRLLKDWLRNANGHGAQQLQQDDEQSPAEPFQHSALSHLPALSASLGPLLPPLLKRLATGHQRLLIYSTAPLHPAACLAYNLADITQAARRQADLSESTPLHVRGLVTLHDIVTLEEESRHRDSSSPGWIAFTSDKILLDKCSLFDILLDLTPLQTSGGNKAAASPRNQLGPSSTPASSGTKPRLSIVSSAPASASPRPQLKLKDSSWTTQEYAEMRLVEEKVRRRLDSPSALSPDTSSLDAPSSPTPPAEDAVLAARRVTAVRNRKTSQQSLRSAQAHAQPEIRPRPRPVSSLQARPRGIFLNLISLLRYIFAQTLWFFPSAFWTPASASTSALALLGPSHAPGGRRRGARAAISGLSAETASLADSAFILPLGVRPDGGLRASVMLDDDEDEDANDEDGVEDDENEGGEVGPGSEAGSAADRSSSATLRPPTTPGTGTSSSRQRLIDVDADEPSARPISRHAAFAAAAALENDAEAPGSPDPFLAACGASNGILGSSSTSNGGGSGGGDGPSSSGISFRKRNSHASVLSSSSAARLSSALQPAAPILPNSSAILSDDDDDDDDGEEREGDVVRALAHALRDAWVDWLAVLFVEINALVSSSSGGGGGGGGSASSTRAVVELDGTDLASIGLSTRNAADCELVRAVGRGIVPDGGDVLIRTGWAWSNLFR</sequence>
<feature type="compositionally biased region" description="Polar residues" evidence="1">
    <location>
        <begin position="302"/>
        <end position="317"/>
    </location>
</feature>
<feature type="region of interest" description="Disordered" evidence="1">
    <location>
        <begin position="636"/>
        <end position="659"/>
    </location>
</feature>
<dbReference type="Proteomes" id="UP001176521">
    <property type="component" value="Unassembled WGS sequence"/>
</dbReference>
<dbReference type="PANTHER" id="PTHR28153">
    <property type="entry name" value="PROTEIN, PUTATIVE-RELATED"/>
    <property type="match status" value="1"/>
</dbReference>
<evidence type="ECO:0000313" key="3">
    <source>
        <dbReference type="Proteomes" id="UP001176521"/>
    </source>
</evidence>
<feature type="compositionally biased region" description="Gly residues" evidence="1">
    <location>
        <begin position="639"/>
        <end position="648"/>
    </location>
</feature>
<feature type="region of interest" description="Disordered" evidence="1">
    <location>
        <begin position="292"/>
        <end position="343"/>
    </location>
</feature>
<accession>A0AAN6GGY9</accession>
<dbReference type="InterPro" id="IPR053056">
    <property type="entry name" value="Lipid_Metab_Assoc_Protein"/>
</dbReference>
<feature type="compositionally biased region" description="Low complexity" evidence="1">
    <location>
        <begin position="389"/>
        <end position="399"/>
    </location>
</feature>
<reference evidence="2" key="1">
    <citation type="journal article" date="2023" name="PhytoFront">
        <title>Draft Genome Resources of Seven Strains of Tilletia horrida, Causal Agent of Kernel Smut of Rice.</title>
        <authorList>
            <person name="Khanal S."/>
            <person name="Antony Babu S."/>
            <person name="Zhou X.G."/>
        </authorList>
    </citation>
    <scope>NUCLEOTIDE SEQUENCE</scope>
    <source>
        <strain evidence="2">TX3</strain>
    </source>
</reference>
<organism evidence="2 3">
    <name type="scientific">Tilletia horrida</name>
    <dbReference type="NCBI Taxonomy" id="155126"/>
    <lineage>
        <taxon>Eukaryota</taxon>
        <taxon>Fungi</taxon>
        <taxon>Dikarya</taxon>
        <taxon>Basidiomycota</taxon>
        <taxon>Ustilaginomycotina</taxon>
        <taxon>Exobasidiomycetes</taxon>
        <taxon>Tilletiales</taxon>
        <taxon>Tilletiaceae</taxon>
        <taxon>Tilletia</taxon>
    </lineage>
</organism>
<dbReference type="AlphaFoldDB" id="A0AAN6GGY9"/>
<protein>
    <recommendedName>
        <fullName evidence="4">DUF4484 domain-containing protein</fullName>
    </recommendedName>
</protein>
<evidence type="ECO:0000256" key="1">
    <source>
        <dbReference type="SAM" id="MobiDB-lite"/>
    </source>
</evidence>
<feature type="compositionally biased region" description="Acidic residues" evidence="1">
    <location>
        <begin position="693"/>
        <end position="706"/>
    </location>
</feature>
<feature type="compositionally biased region" description="Acidic residues" evidence="1">
    <location>
        <begin position="526"/>
        <end position="545"/>
    </location>
</feature>
<dbReference type="EMBL" id="JAPDMQ010000012">
    <property type="protein sequence ID" value="KAK0540506.1"/>
    <property type="molecule type" value="Genomic_DNA"/>
</dbReference>
<evidence type="ECO:0000313" key="2">
    <source>
        <dbReference type="EMBL" id="KAK0540506.1"/>
    </source>
</evidence>
<gene>
    <name evidence="2" type="ORF">OC842_000441</name>
</gene>
<feature type="region of interest" description="Disordered" evidence="1">
    <location>
        <begin position="361"/>
        <end position="428"/>
    </location>
</feature>
<keyword evidence="3" id="KW-1185">Reference proteome</keyword>
<dbReference type="GO" id="GO:0005811">
    <property type="term" value="C:lipid droplet"/>
    <property type="evidence" value="ECO:0007669"/>
    <property type="project" value="TreeGrafter"/>
</dbReference>
<comment type="caution">
    <text evidence="2">The sequence shown here is derived from an EMBL/GenBank/DDBJ whole genome shotgun (WGS) entry which is preliminary data.</text>
</comment>
<dbReference type="PANTHER" id="PTHR28153:SF1">
    <property type="entry name" value="DUF4484 DOMAIN-CONTAINING PROTEIN"/>
    <property type="match status" value="1"/>
</dbReference>
<feature type="region of interest" description="Disordered" evidence="1">
    <location>
        <begin position="685"/>
        <end position="706"/>
    </location>
</feature>
<feature type="region of interest" description="Disordered" evidence="1">
    <location>
        <begin position="526"/>
        <end position="582"/>
    </location>
</feature>
<feature type="compositionally biased region" description="Low complexity" evidence="1">
    <location>
        <begin position="325"/>
        <end position="335"/>
    </location>
</feature>
<evidence type="ECO:0008006" key="4">
    <source>
        <dbReference type="Google" id="ProtNLM"/>
    </source>
</evidence>
<name>A0AAN6GGY9_9BASI</name>
<dbReference type="InterPro" id="IPR018626">
    <property type="entry name" value="LCHN/Anr2"/>
</dbReference>
<dbReference type="Pfam" id="PF09804">
    <property type="entry name" value="DENND11"/>
    <property type="match status" value="1"/>
</dbReference>
<proteinExistence type="predicted"/>
<feature type="compositionally biased region" description="Polar residues" evidence="1">
    <location>
        <begin position="367"/>
        <end position="380"/>
    </location>
</feature>